<organism evidence="1 2">
    <name type="scientific">Myotis brandtii</name>
    <name type="common">Brandt's bat</name>
    <dbReference type="NCBI Taxonomy" id="109478"/>
    <lineage>
        <taxon>Eukaryota</taxon>
        <taxon>Metazoa</taxon>
        <taxon>Chordata</taxon>
        <taxon>Craniata</taxon>
        <taxon>Vertebrata</taxon>
        <taxon>Euteleostomi</taxon>
        <taxon>Mammalia</taxon>
        <taxon>Eutheria</taxon>
        <taxon>Laurasiatheria</taxon>
        <taxon>Chiroptera</taxon>
        <taxon>Yangochiroptera</taxon>
        <taxon>Vespertilionidae</taxon>
        <taxon>Myotis</taxon>
    </lineage>
</organism>
<keyword evidence="2" id="KW-1185">Reference proteome</keyword>
<dbReference type="AlphaFoldDB" id="S7MWV2"/>
<gene>
    <name evidence="1" type="ORF">D623_10001816</name>
</gene>
<reference evidence="1 2" key="1">
    <citation type="journal article" date="2013" name="Nat. Commun.">
        <title>Genome analysis reveals insights into physiology and longevity of the Brandt's bat Myotis brandtii.</title>
        <authorList>
            <person name="Seim I."/>
            <person name="Fang X."/>
            <person name="Xiong Z."/>
            <person name="Lobanov A.V."/>
            <person name="Huang Z."/>
            <person name="Ma S."/>
            <person name="Feng Y."/>
            <person name="Turanov A.A."/>
            <person name="Zhu Y."/>
            <person name="Lenz T.L."/>
            <person name="Gerashchenko M.V."/>
            <person name="Fan D."/>
            <person name="Hee Yim S."/>
            <person name="Yao X."/>
            <person name="Jordan D."/>
            <person name="Xiong Y."/>
            <person name="Ma Y."/>
            <person name="Lyapunov A.N."/>
            <person name="Chen G."/>
            <person name="Kulakova O.I."/>
            <person name="Sun Y."/>
            <person name="Lee S.G."/>
            <person name="Bronson R.T."/>
            <person name="Moskalev A.A."/>
            <person name="Sunyaev S.R."/>
            <person name="Zhang G."/>
            <person name="Krogh A."/>
            <person name="Wang J."/>
            <person name="Gladyshev V.N."/>
        </authorList>
    </citation>
    <scope>NUCLEOTIDE SEQUENCE [LARGE SCALE GENOMIC DNA]</scope>
</reference>
<protein>
    <submittedName>
        <fullName evidence="1">Uncharacterized protein</fullName>
    </submittedName>
</protein>
<sequence length="118" mass="12931">MPYARWFPVTRSGGRIFPRLSWVGGKAHLQPDTKVVGASVLFNAHVTREEACHTGSSDQGQLPGILGARDHEEGIHWTIGLRAKVPRFSSVQDGDCREAQVHDSHGLRVSHPLALTCI</sequence>
<proteinExistence type="predicted"/>
<accession>S7MWV2</accession>
<dbReference type="Proteomes" id="UP000052978">
    <property type="component" value="Unassembled WGS sequence"/>
</dbReference>
<evidence type="ECO:0000313" key="2">
    <source>
        <dbReference type="Proteomes" id="UP000052978"/>
    </source>
</evidence>
<name>S7MWV2_MYOBR</name>
<evidence type="ECO:0000313" key="1">
    <source>
        <dbReference type="EMBL" id="EPQ08904.1"/>
    </source>
</evidence>
<dbReference type="EMBL" id="KE162571">
    <property type="protein sequence ID" value="EPQ08904.1"/>
    <property type="molecule type" value="Genomic_DNA"/>
</dbReference>